<dbReference type="OrthoDB" id="5876363at2759"/>
<comment type="caution">
    <text evidence="5">The sequence shown here is derived from an EMBL/GenBank/DDBJ whole genome shotgun (WGS) entry which is preliminary data.</text>
</comment>
<evidence type="ECO:0000313" key="5">
    <source>
        <dbReference type="EMBL" id="ORY83914.1"/>
    </source>
</evidence>
<dbReference type="InterPro" id="IPR011011">
    <property type="entry name" value="Znf_FYVE_PHD"/>
</dbReference>
<dbReference type="STRING" id="56484.A0A1Y2FKM9"/>
<keyword evidence="3" id="KW-0862">Zinc</keyword>
<dbReference type="InterPro" id="IPR013083">
    <property type="entry name" value="Znf_RING/FYVE/PHD"/>
</dbReference>
<dbReference type="PANTHER" id="PTHR47636">
    <property type="entry name" value="TRANSCRIPTIONAL REGULATORY PROTEIN RCO1"/>
    <property type="match status" value="1"/>
</dbReference>
<sequence>MASTGMASCDHCSSHWHFDCLDPPLSGPPLSTKKWMCPLHAHELTPTSRIPKNPHIVDVSLRRGFANNGDVDVELESDVQESTASESDSDIGDGSQIMAKAVHMPRVKYRLPESGVALDFLDTCRRSKEVEGHKILDVLTARQNGVVRQSLLHALIDVVLNEHEQVVGEEQERSQLLALKTLMAVKGKDQLVKFLAE</sequence>
<gene>
    <name evidence="5" type="ORF">BCR37DRAFT_378928</name>
</gene>
<dbReference type="CDD" id="cd15534">
    <property type="entry name" value="PHD2_PHF12_Rco1"/>
    <property type="match status" value="1"/>
</dbReference>
<reference evidence="5 6" key="1">
    <citation type="submission" date="2016-07" db="EMBL/GenBank/DDBJ databases">
        <title>Pervasive Adenine N6-methylation of Active Genes in Fungi.</title>
        <authorList>
            <consortium name="DOE Joint Genome Institute"/>
            <person name="Mondo S.J."/>
            <person name="Dannebaum R.O."/>
            <person name="Kuo R.C."/>
            <person name="Labutti K."/>
            <person name="Haridas S."/>
            <person name="Kuo A."/>
            <person name="Salamov A."/>
            <person name="Ahrendt S.R."/>
            <person name="Lipzen A."/>
            <person name="Sullivan W."/>
            <person name="Andreopoulos W.B."/>
            <person name="Clum A."/>
            <person name="Lindquist E."/>
            <person name="Daum C."/>
            <person name="Ramamoorthy G.K."/>
            <person name="Gryganskyi A."/>
            <person name="Culley D."/>
            <person name="Magnuson J.K."/>
            <person name="James T.Y."/>
            <person name="O'Malley M.A."/>
            <person name="Stajich J.E."/>
            <person name="Spatafora J.W."/>
            <person name="Visel A."/>
            <person name="Grigoriev I.V."/>
        </authorList>
    </citation>
    <scope>NUCLEOTIDE SEQUENCE [LARGE SCALE GENOMIC DNA]</scope>
    <source>
        <strain evidence="5 6">12-1054</strain>
    </source>
</reference>
<evidence type="ECO:0000256" key="1">
    <source>
        <dbReference type="ARBA" id="ARBA00022723"/>
    </source>
</evidence>
<keyword evidence="1" id="KW-0479">Metal-binding</keyword>
<proteinExistence type="predicted"/>
<dbReference type="InterPro" id="IPR019787">
    <property type="entry name" value="Znf_PHD-finger"/>
</dbReference>
<dbReference type="GO" id="GO:0032221">
    <property type="term" value="C:Rpd3S complex"/>
    <property type="evidence" value="ECO:0007669"/>
    <property type="project" value="TreeGrafter"/>
</dbReference>
<dbReference type="GO" id="GO:0006357">
    <property type="term" value="P:regulation of transcription by RNA polymerase II"/>
    <property type="evidence" value="ECO:0007669"/>
    <property type="project" value="TreeGrafter"/>
</dbReference>
<evidence type="ECO:0000256" key="2">
    <source>
        <dbReference type="ARBA" id="ARBA00022771"/>
    </source>
</evidence>
<dbReference type="Pfam" id="PF00628">
    <property type="entry name" value="PHD"/>
    <property type="match status" value="1"/>
</dbReference>
<organism evidence="5 6">
    <name type="scientific">Protomyces lactucae-debilis</name>
    <dbReference type="NCBI Taxonomy" id="2754530"/>
    <lineage>
        <taxon>Eukaryota</taxon>
        <taxon>Fungi</taxon>
        <taxon>Dikarya</taxon>
        <taxon>Ascomycota</taxon>
        <taxon>Taphrinomycotina</taxon>
        <taxon>Taphrinomycetes</taxon>
        <taxon>Taphrinales</taxon>
        <taxon>Protomycetaceae</taxon>
        <taxon>Protomyces</taxon>
    </lineage>
</organism>
<protein>
    <recommendedName>
        <fullName evidence="4">PHD-type domain-containing protein</fullName>
    </recommendedName>
</protein>
<feature type="domain" description="PHD-type" evidence="4">
    <location>
        <begin position="6"/>
        <end position="38"/>
    </location>
</feature>
<evidence type="ECO:0000256" key="3">
    <source>
        <dbReference type="ARBA" id="ARBA00022833"/>
    </source>
</evidence>
<keyword evidence="2" id="KW-0863">Zinc-finger</keyword>
<name>A0A1Y2FKM9_PROLT</name>
<dbReference type="GeneID" id="63785751"/>
<evidence type="ECO:0000313" key="6">
    <source>
        <dbReference type="Proteomes" id="UP000193685"/>
    </source>
</evidence>
<dbReference type="EMBL" id="MCFI01000007">
    <property type="protein sequence ID" value="ORY83914.1"/>
    <property type="molecule type" value="Genomic_DNA"/>
</dbReference>
<accession>A0A1Y2FKM9</accession>
<dbReference type="Gene3D" id="3.30.40.10">
    <property type="entry name" value="Zinc/RING finger domain, C3HC4 (zinc finger)"/>
    <property type="match status" value="1"/>
</dbReference>
<keyword evidence="6" id="KW-1185">Reference proteome</keyword>
<dbReference type="AlphaFoldDB" id="A0A1Y2FKM9"/>
<dbReference type="Proteomes" id="UP000193685">
    <property type="component" value="Unassembled WGS sequence"/>
</dbReference>
<dbReference type="GO" id="GO:0008270">
    <property type="term" value="F:zinc ion binding"/>
    <property type="evidence" value="ECO:0007669"/>
    <property type="project" value="UniProtKB-KW"/>
</dbReference>
<dbReference type="InterPro" id="IPR052819">
    <property type="entry name" value="Chromatin_regulatory_protein"/>
</dbReference>
<dbReference type="RefSeq" id="XP_040726209.1">
    <property type="nucleotide sequence ID" value="XM_040869152.1"/>
</dbReference>
<dbReference type="SUPFAM" id="SSF57903">
    <property type="entry name" value="FYVE/PHD zinc finger"/>
    <property type="match status" value="1"/>
</dbReference>
<evidence type="ECO:0000259" key="4">
    <source>
        <dbReference type="Pfam" id="PF00628"/>
    </source>
</evidence>
<dbReference type="PANTHER" id="PTHR47636:SF1">
    <property type="entry name" value="TRANSCRIPTIONAL REGULATORY PROTEIN RCO1"/>
    <property type="match status" value="1"/>
</dbReference>